<accession>A0A397C2H1</accession>
<dbReference type="Gene3D" id="3.80.10.10">
    <property type="entry name" value="Ribonuclease Inhibitor"/>
    <property type="match status" value="1"/>
</dbReference>
<proteinExistence type="predicted"/>
<dbReference type="Proteomes" id="UP000266643">
    <property type="component" value="Unassembled WGS sequence"/>
</dbReference>
<protein>
    <submittedName>
        <fullName evidence="1">Uncharacterized protein</fullName>
    </submittedName>
</protein>
<comment type="caution">
    <text evidence="1">The sequence shown here is derived from an EMBL/GenBank/DDBJ whole genome shotgun (WGS) entry which is preliminary data.</text>
</comment>
<evidence type="ECO:0000313" key="1">
    <source>
        <dbReference type="EMBL" id="RHY38511.1"/>
    </source>
</evidence>
<dbReference type="Pfam" id="PF13516">
    <property type="entry name" value="LRR_6"/>
    <property type="match status" value="2"/>
</dbReference>
<dbReference type="InterPro" id="IPR032675">
    <property type="entry name" value="LRR_dom_sf"/>
</dbReference>
<evidence type="ECO:0000313" key="2">
    <source>
        <dbReference type="Proteomes" id="UP000266643"/>
    </source>
</evidence>
<organism evidence="1 2">
    <name type="scientific">Aphanomyces astaci</name>
    <name type="common">Crayfish plague agent</name>
    <dbReference type="NCBI Taxonomy" id="112090"/>
    <lineage>
        <taxon>Eukaryota</taxon>
        <taxon>Sar</taxon>
        <taxon>Stramenopiles</taxon>
        <taxon>Oomycota</taxon>
        <taxon>Saprolegniomycetes</taxon>
        <taxon>Saprolegniales</taxon>
        <taxon>Verrucalvaceae</taxon>
        <taxon>Aphanomyces</taxon>
    </lineage>
</organism>
<dbReference type="AlphaFoldDB" id="A0A397C2H1"/>
<name>A0A397C2H1_APHAT</name>
<dbReference type="InterPro" id="IPR001611">
    <property type="entry name" value="Leu-rich_rpt"/>
</dbReference>
<reference evidence="1 2" key="1">
    <citation type="submission" date="2018-08" db="EMBL/GenBank/DDBJ databases">
        <title>Aphanomyces genome sequencing and annotation.</title>
        <authorList>
            <person name="Minardi D."/>
            <person name="Oidtmann B."/>
            <person name="Van Der Giezen M."/>
            <person name="Studholme D.J."/>
        </authorList>
    </citation>
    <scope>NUCLEOTIDE SEQUENCE [LARGE SCALE GENOMIC DNA]</scope>
    <source>
        <strain evidence="1 2">D2</strain>
    </source>
</reference>
<sequence>MLVMSTVPSCVAQDAETRFMEGIKWQSEDDTAVRRSILLRMYVRRRHVTANLMLHRLSRLIVLKQKCGKVDARISNVARRAELALYTRAHSRNEYGNPRSLCKRLHALIVKLYAHQNNVATKLLKQRPTMNDDAPSFEPCAKRRCAISMTNSDMLLFDGHEGVLRVVTSFLDTSSLIALSSTTYRARHFIPQCVTALRLSASKLPSTPVGTWLRQFPNVESLTLIGDNRFGYGEIAMEHIDMRSNASVEWLLEAMQAAMPLPRLRSLSFQHVYCDGLDDPFTSRVAALVPTLPSLQHLNLVGNCITDVGAVHLANTNSSLVTLNVNNNFIGERGVFALQSIHKRCRVTMTDNLVHMA</sequence>
<gene>
    <name evidence="1" type="ORF">DYB30_003999</name>
</gene>
<dbReference type="EMBL" id="QUTD01012192">
    <property type="protein sequence ID" value="RHY38511.1"/>
    <property type="molecule type" value="Genomic_DNA"/>
</dbReference>
<dbReference type="VEuPathDB" id="FungiDB:H257_05260"/>
<dbReference type="SUPFAM" id="SSF52047">
    <property type="entry name" value="RNI-like"/>
    <property type="match status" value="1"/>
</dbReference>